<dbReference type="STRING" id="887898.HMPREF0551_2198"/>
<comment type="similarity">
    <text evidence="1">Belongs to the universal stress protein A family.</text>
</comment>
<name>E7RZT4_9BURK</name>
<dbReference type="InterPro" id="IPR014729">
    <property type="entry name" value="Rossmann-like_a/b/a_fold"/>
</dbReference>
<dbReference type="AlphaFoldDB" id="E7RZT4"/>
<protein>
    <submittedName>
        <fullName evidence="3">Universal stress family protein</fullName>
    </submittedName>
</protein>
<dbReference type="HOGENOM" id="CLU_049301_14_1_4"/>
<comment type="caution">
    <text evidence="3">The sequence shown here is derived from an EMBL/GenBank/DDBJ whole genome shotgun (WGS) entry which is preliminary data.</text>
</comment>
<dbReference type="Pfam" id="PF00582">
    <property type="entry name" value="Usp"/>
    <property type="match status" value="1"/>
</dbReference>
<dbReference type="InterPro" id="IPR006016">
    <property type="entry name" value="UspA"/>
</dbReference>
<sequence>MARILIPIDGSETALRAVQWVIEQIRAGVNHQVSLLNVQPEILSGHARAYFTKTDLDAFMAEQAQEQLAPAQKLLTEANIPYESSFERGHAPMVIADHAKKAGFDQIVMGTRGLNRVSGLLLGSVATGVLHLVDIPVTLIK</sequence>
<evidence type="ECO:0000256" key="1">
    <source>
        <dbReference type="ARBA" id="ARBA00008791"/>
    </source>
</evidence>
<dbReference type="RefSeq" id="WP_005674597.1">
    <property type="nucleotide sequence ID" value="NZ_CP146288.1"/>
</dbReference>
<gene>
    <name evidence="3" type="ORF">HMPREF0551_2198</name>
</gene>
<dbReference type="CDD" id="cd00293">
    <property type="entry name" value="USP-like"/>
    <property type="match status" value="1"/>
</dbReference>
<reference evidence="3 4" key="1">
    <citation type="submission" date="2010-12" db="EMBL/GenBank/DDBJ databases">
        <authorList>
            <person name="Muzny D."/>
            <person name="Qin X."/>
            <person name="Deng J."/>
            <person name="Jiang H."/>
            <person name="Liu Y."/>
            <person name="Qu J."/>
            <person name="Song X.-Z."/>
            <person name="Zhang L."/>
            <person name="Thornton R."/>
            <person name="Coyle M."/>
            <person name="Francisco L."/>
            <person name="Jackson L."/>
            <person name="Javaid M."/>
            <person name="Korchina V."/>
            <person name="Kovar C."/>
            <person name="Mata R."/>
            <person name="Mathew T."/>
            <person name="Ngo R."/>
            <person name="Nguyen L."/>
            <person name="Nguyen N."/>
            <person name="Okwuonu G."/>
            <person name="Ongeri F."/>
            <person name="Pham C."/>
            <person name="Simmons D."/>
            <person name="Wilczek-Boney K."/>
            <person name="Hale W."/>
            <person name="Jakkamsetti A."/>
            <person name="Pham P."/>
            <person name="Ruth R."/>
            <person name="San Lucas F."/>
            <person name="Warren J."/>
            <person name="Zhang J."/>
            <person name="Zhao Z."/>
            <person name="Zhou C."/>
            <person name="Zhu D."/>
            <person name="Lee S."/>
            <person name="Bess C."/>
            <person name="Blankenburg K."/>
            <person name="Forbes L."/>
            <person name="Fu Q."/>
            <person name="Gubbala S."/>
            <person name="Hirani K."/>
            <person name="Jayaseelan J.C."/>
            <person name="Lara F."/>
            <person name="Munidasa M."/>
            <person name="Palculict T."/>
            <person name="Patil S."/>
            <person name="Pu L.-L."/>
            <person name="Saada N."/>
            <person name="Tang L."/>
            <person name="Weissenberger G."/>
            <person name="Zhu Y."/>
            <person name="Hemphill L."/>
            <person name="Shang Y."/>
            <person name="Youmans B."/>
            <person name="Ayvaz T."/>
            <person name="Ross M."/>
            <person name="Santibanez J."/>
            <person name="Aqrawi P."/>
            <person name="Gross S."/>
            <person name="Joshi V."/>
            <person name="Fowler G."/>
            <person name="Nazareth L."/>
            <person name="Reid J."/>
            <person name="Worley K."/>
            <person name="Petrosino J."/>
            <person name="Highlander S."/>
            <person name="Gibbs R."/>
        </authorList>
    </citation>
    <scope>NUCLEOTIDE SEQUENCE [LARGE SCALE GENOMIC DNA]</scope>
    <source>
        <strain evidence="3 4">ATCC 51599</strain>
    </source>
</reference>
<dbReference type="PRINTS" id="PR01438">
    <property type="entry name" value="UNVRSLSTRESS"/>
</dbReference>
<dbReference type="InterPro" id="IPR006015">
    <property type="entry name" value="Universal_stress_UspA"/>
</dbReference>
<dbReference type="PANTHER" id="PTHR31964:SF113">
    <property type="entry name" value="USPA DOMAIN-CONTAINING PROTEIN"/>
    <property type="match status" value="1"/>
</dbReference>
<organism evidence="3 4">
    <name type="scientific">Lautropia mirabilis ATCC 51599</name>
    <dbReference type="NCBI Taxonomy" id="887898"/>
    <lineage>
        <taxon>Bacteria</taxon>
        <taxon>Pseudomonadati</taxon>
        <taxon>Pseudomonadota</taxon>
        <taxon>Betaproteobacteria</taxon>
        <taxon>Burkholderiales</taxon>
        <taxon>Burkholderiaceae</taxon>
        <taxon>Lautropia</taxon>
    </lineage>
</organism>
<evidence type="ECO:0000313" key="3">
    <source>
        <dbReference type="EMBL" id="EFV94083.1"/>
    </source>
</evidence>
<proteinExistence type="inferred from homology"/>
<dbReference type="EMBL" id="AEQP01000022">
    <property type="protein sequence ID" value="EFV94083.1"/>
    <property type="molecule type" value="Genomic_DNA"/>
</dbReference>
<dbReference type="Proteomes" id="UP000011021">
    <property type="component" value="Unassembled WGS sequence"/>
</dbReference>
<dbReference type="eggNOG" id="COG0589">
    <property type="taxonomic scope" value="Bacteria"/>
</dbReference>
<dbReference type="PANTHER" id="PTHR31964">
    <property type="entry name" value="ADENINE NUCLEOTIDE ALPHA HYDROLASES-LIKE SUPERFAMILY PROTEIN"/>
    <property type="match status" value="1"/>
</dbReference>
<dbReference type="Gene3D" id="3.40.50.620">
    <property type="entry name" value="HUPs"/>
    <property type="match status" value="1"/>
</dbReference>
<dbReference type="SUPFAM" id="SSF52402">
    <property type="entry name" value="Adenine nucleotide alpha hydrolases-like"/>
    <property type="match status" value="1"/>
</dbReference>
<evidence type="ECO:0000313" key="4">
    <source>
        <dbReference type="Proteomes" id="UP000011021"/>
    </source>
</evidence>
<evidence type="ECO:0000259" key="2">
    <source>
        <dbReference type="Pfam" id="PF00582"/>
    </source>
</evidence>
<accession>E7RZT4</accession>
<keyword evidence="4" id="KW-1185">Reference proteome</keyword>
<feature type="domain" description="UspA" evidence="2">
    <location>
        <begin position="3"/>
        <end position="141"/>
    </location>
</feature>